<name>A0A5B9W3P2_9BACT</name>
<dbReference type="SUPFAM" id="SSF48173">
    <property type="entry name" value="Cryptochrome/photolyase FAD-binding domain"/>
    <property type="match status" value="1"/>
</dbReference>
<keyword evidence="1" id="KW-0456">Lyase</keyword>
<dbReference type="GO" id="GO:0016829">
    <property type="term" value="F:lyase activity"/>
    <property type="evidence" value="ECO:0007669"/>
    <property type="project" value="UniProtKB-KW"/>
</dbReference>
<dbReference type="InterPro" id="IPR036134">
    <property type="entry name" value="Crypto/Photolyase_FAD-like_sf"/>
</dbReference>
<gene>
    <name evidence="1" type="ORF">OJF2_37830</name>
</gene>
<dbReference type="Gene3D" id="1.25.40.80">
    <property type="match status" value="1"/>
</dbReference>
<dbReference type="Proteomes" id="UP000324233">
    <property type="component" value="Chromosome"/>
</dbReference>
<dbReference type="Gene3D" id="3.40.50.620">
    <property type="entry name" value="HUPs"/>
    <property type="match status" value="1"/>
</dbReference>
<sequence>MSRAVSVWVLPDQLTTDHPGLAAAEAEVGRDNVRVVLIESRSALRRLPYHRKRQVLHLSAGRHFAGRLRDAGYAVDLIAAPDSRAGLLQHVGRHRPARLVTMAAADFPARRWQAGAMADDLRIEVEVLPNAMFLVGRYDPIPAPEPGRRYVMESFYRAMRKRFGLLMERDGTPCSGRWNLDADNRRRLPRGRHVPEPPRFEPDEITRRVMAEVESSGHGVGSTRGFDLAVTHADAEAAFDDFLAHRLADFGPYEDAMSRESGVLYHSALSPQMNLGLLEPLSMARSAEAEYRAGRVPLNSAEGFIRQVIGWREFIHWQYHRQMPGLRSANAWDARRPLPRLFWDGETDLRCLGRVVRRLIATGYTHHIERLMVICNFCLLAGVDPAAVADWFLSFYADSHDWVVLPNVIGMGLNADGGLTATKPYIASAAYINRMSDFCPGCSYRPDRRTGEGACPFNTLYWNFLIEHEGTLRSNPRLGPAVLGLSRLGGEEREAVRRQAAAFLESLEAYAGPAPEPDTRRVEEADLPEEACARSGRPFSRRQGLAAERERERVEYCSDACREGRGRARGGPAA</sequence>
<dbReference type="InterPro" id="IPR007357">
    <property type="entry name" value="PhrB-like"/>
</dbReference>
<dbReference type="InterPro" id="IPR014729">
    <property type="entry name" value="Rossmann-like_a/b/a_fold"/>
</dbReference>
<dbReference type="InterPro" id="IPR052551">
    <property type="entry name" value="UV-DNA_repair_photolyase"/>
</dbReference>
<dbReference type="AlphaFoldDB" id="A0A5B9W3P2"/>
<dbReference type="Pfam" id="PF04244">
    <property type="entry name" value="DPRP"/>
    <property type="match status" value="1"/>
</dbReference>
<protein>
    <submittedName>
        <fullName evidence="1">Deoxyribodipyrimidine photo-lyase-related protein</fullName>
    </submittedName>
</protein>
<dbReference type="PANTHER" id="PTHR38657:SF1">
    <property type="entry name" value="SLR1343 PROTEIN"/>
    <property type="match status" value="1"/>
</dbReference>
<dbReference type="EMBL" id="CP042997">
    <property type="protein sequence ID" value="QEH35236.1"/>
    <property type="molecule type" value="Genomic_DNA"/>
</dbReference>
<dbReference type="PANTHER" id="PTHR38657">
    <property type="entry name" value="SLR1343 PROTEIN"/>
    <property type="match status" value="1"/>
</dbReference>
<evidence type="ECO:0000313" key="2">
    <source>
        <dbReference type="Proteomes" id="UP000324233"/>
    </source>
</evidence>
<evidence type="ECO:0000313" key="1">
    <source>
        <dbReference type="EMBL" id="QEH35236.1"/>
    </source>
</evidence>
<dbReference type="RefSeq" id="WP_210420588.1">
    <property type="nucleotide sequence ID" value="NZ_CP042997.1"/>
</dbReference>
<dbReference type="Gene3D" id="1.10.579.10">
    <property type="entry name" value="DNA Cyclobutane Dipyrimidine Photolyase, subunit A, domain 3"/>
    <property type="match status" value="1"/>
</dbReference>
<organism evidence="1 2">
    <name type="scientific">Aquisphaera giovannonii</name>
    <dbReference type="NCBI Taxonomy" id="406548"/>
    <lineage>
        <taxon>Bacteria</taxon>
        <taxon>Pseudomonadati</taxon>
        <taxon>Planctomycetota</taxon>
        <taxon>Planctomycetia</taxon>
        <taxon>Isosphaerales</taxon>
        <taxon>Isosphaeraceae</taxon>
        <taxon>Aquisphaera</taxon>
    </lineage>
</organism>
<reference evidence="1 2" key="1">
    <citation type="submission" date="2019-08" db="EMBL/GenBank/DDBJ databases">
        <title>Deep-cultivation of Planctomycetes and their phenomic and genomic characterization uncovers novel biology.</title>
        <authorList>
            <person name="Wiegand S."/>
            <person name="Jogler M."/>
            <person name="Boedeker C."/>
            <person name="Pinto D."/>
            <person name="Vollmers J."/>
            <person name="Rivas-Marin E."/>
            <person name="Kohn T."/>
            <person name="Peeters S.H."/>
            <person name="Heuer A."/>
            <person name="Rast P."/>
            <person name="Oberbeckmann S."/>
            <person name="Bunk B."/>
            <person name="Jeske O."/>
            <person name="Meyerdierks A."/>
            <person name="Storesund J.E."/>
            <person name="Kallscheuer N."/>
            <person name="Luecker S."/>
            <person name="Lage O.M."/>
            <person name="Pohl T."/>
            <person name="Merkel B.J."/>
            <person name="Hornburger P."/>
            <person name="Mueller R.-W."/>
            <person name="Bruemmer F."/>
            <person name="Labrenz M."/>
            <person name="Spormann A.M."/>
            <person name="Op den Camp H."/>
            <person name="Overmann J."/>
            <person name="Amann R."/>
            <person name="Jetten M.S.M."/>
            <person name="Mascher T."/>
            <person name="Medema M.H."/>
            <person name="Devos D.P."/>
            <person name="Kaster A.-K."/>
            <person name="Ovreas L."/>
            <person name="Rohde M."/>
            <person name="Galperin M.Y."/>
            <person name="Jogler C."/>
        </authorList>
    </citation>
    <scope>NUCLEOTIDE SEQUENCE [LARGE SCALE GENOMIC DNA]</scope>
    <source>
        <strain evidence="1 2">OJF2</strain>
    </source>
</reference>
<dbReference type="Gene3D" id="1.10.10.1710">
    <property type="entry name" value="Deoxyribodipyrimidine photolyase-related"/>
    <property type="match status" value="1"/>
</dbReference>
<keyword evidence="2" id="KW-1185">Reference proteome</keyword>
<dbReference type="KEGG" id="agv:OJF2_37830"/>
<accession>A0A5B9W3P2</accession>
<proteinExistence type="predicted"/>